<dbReference type="Proteomes" id="UP000642553">
    <property type="component" value="Chromosome"/>
</dbReference>
<organism evidence="2 3">
    <name type="scientific">Akkermansia massiliensis</name>
    <dbReference type="NCBI Taxonomy" id="2927224"/>
    <lineage>
        <taxon>Bacteria</taxon>
        <taxon>Pseudomonadati</taxon>
        <taxon>Verrucomicrobiota</taxon>
        <taxon>Verrucomicrobiia</taxon>
        <taxon>Verrucomicrobiales</taxon>
        <taxon>Akkermansiaceae</taxon>
        <taxon>Akkermansia</taxon>
    </lineage>
</organism>
<accession>A0AAE6W233</accession>
<name>A0AAE6W233_9BACT</name>
<dbReference type="AlphaFoldDB" id="A0AAE6W233"/>
<feature type="region of interest" description="Disordered" evidence="1">
    <location>
        <begin position="28"/>
        <end position="68"/>
    </location>
</feature>
<gene>
    <name evidence="2" type="ORF">DMI76_08045</name>
</gene>
<dbReference type="EMBL" id="CP029701">
    <property type="protein sequence ID" value="QHV63315.1"/>
    <property type="molecule type" value="Genomic_DNA"/>
</dbReference>
<evidence type="ECO:0000313" key="3">
    <source>
        <dbReference type="Proteomes" id="UP000642553"/>
    </source>
</evidence>
<reference evidence="2" key="1">
    <citation type="submission" date="2018-05" db="EMBL/GenBank/DDBJ databases">
        <title>Complete genome sequnece of Akkermansia muciniphila EB-AMDK-40.</title>
        <authorList>
            <person name="Nam Y.-D."/>
            <person name="Chung W.-H."/>
            <person name="Park Y.S."/>
            <person name="Kang J."/>
        </authorList>
    </citation>
    <scope>NUCLEOTIDE SEQUENCE</scope>
    <source>
        <strain evidence="2">EB-AMDK-40</strain>
    </source>
</reference>
<evidence type="ECO:0000313" key="2">
    <source>
        <dbReference type="EMBL" id="QHV63315.1"/>
    </source>
</evidence>
<proteinExistence type="predicted"/>
<evidence type="ECO:0000256" key="1">
    <source>
        <dbReference type="SAM" id="MobiDB-lite"/>
    </source>
</evidence>
<protein>
    <submittedName>
        <fullName evidence="2">Uncharacterized protein</fullName>
    </submittedName>
</protein>
<sequence length="109" mass="12738">MFNIFLCFSVFYIHTELISSQYMPGGRISQSREKGLRPRRKQHVPQLFPPRRPSVPVNTEVHGHREKTPSTSVFTGAVRFKGKLFSRYDSTIRFHACTAHFQKRAWEIS</sequence>